<dbReference type="AlphaFoldDB" id="A0A368DY06"/>
<name>A0A368DY06_9PROT</name>
<feature type="domain" description="Glycosyltransferase 2-like" evidence="1">
    <location>
        <begin position="7"/>
        <end position="139"/>
    </location>
</feature>
<sequence length="295" mass="33691">MSTILFSVVIPTHNRGALALRAVESVLKSKTSSMEIIVVEDQTSSAEEWLLEHIKSGNIKYFCREDGNNGASETRNLGVELSSGKFILFLDDDDILLPEYLEYLPEVFQTNDVSWGFCDQISNGKSTKIRMSNSGFLQSQNFKKFKARLGAGFWIKRSLFLEMGGLDVNLTIDEDTDLCCRLLTRGYIPYYSRMVGINYSRNDGEIRLTNSTEKNVAMACYLRTLEKNFDPLKPVKGGRDFLLHRTHKFICETGNFSYLRALDKFQKSKIISVIFFLRVLKLCVKNFLHPSNPRN</sequence>
<dbReference type="Proteomes" id="UP000252132">
    <property type="component" value="Unassembled WGS sequence"/>
</dbReference>
<dbReference type="CDD" id="cd00761">
    <property type="entry name" value="Glyco_tranf_GTA_type"/>
    <property type="match status" value="1"/>
</dbReference>
<dbReference type="PANTHER" id="PTHR43685">
    <property type="entry name" value="GLYCOSYLTRANSFERASE"/>
    <property type="match status" value="1"/>
</dbReference>
<dbReference type="InterPro" id="IPR029044">
    <property type="entry name" value="Nucleotide-diphossugar_trans"/>
</dbReference>
<proteinExistence type="predicted"/>
<dbReference type="InterPro" id="IPR001173">
    <property type="entry name" value="Glyco_trans_2-like"/>
</dbReference>
<dbReference type="PANTHER" id="PTHR43685:SF2">
    <property type="entry name" value="GLYCOSYLTRANSFERASE 2-LIKE DOMAIN-CONTAINING PROTEIN"/>
    <property type="match status" value="1"/>
</dbReference>
<dbReference type="EMBL" id="QOQF01000025">
    <property type="protein sequence ID" value="RCL76091.1"/>
    <property type="molecule type" value="Genomic_DNA"/>
</dbReference>
<dbReference type="GO" id="GO:0016740">
    <property type="term" value="F:transferase activity"/>
    <property type="evidence" value="ECO:0007669"/>
    <property type="project" value="UniProtKB-KW"/>
</dbReference>
<dbReference type="InterPro" id="IPR050834">
    <property type="entry name" value="Glycosyltransf_2"/>
</dbReference>
<evidence type="ECO:0000313" key="2">
    <source>
        <dbReference type="EMBL" id="RCL76091.1"/>
    </source>
</evidence>
<comment type="caution">
    <text evidence="2">The sequence shown here is derived from an EMBL/GenBank/DDBJ whole genome shotgun (WGS) entry which is preliminary data.</text>
</comment>
<dbReference type="Pfam" id="PF00535">
    <property type="entry name" value="Glycos_transf_2"/>
    <property type="match status" value="1"/>
</dbReference>
<organism evidence="2 3">
    <name type="scientific">PS1 clade bacterium</name>
    <dbReference type="NCBI Taxonomy" id="2175152"/>
    <lineage>
        <taxon>Bacteria</taxon>
        <taxon>Pseudomonadati</taxon>
        <taxon>Pseudomonadota</taxon>
        <taxon>Alphaproteobacteria</taxon>
        <taxon>PS1 clade</taxon>
    </lineage>
</organism>
<evidence type="ECO:0000259" key="1">
    <source>
        <dbReference type="Pfam" id="PF00535"/>
    </source>
</evidence>
<evidence type="ECO:0000313" key="3">
    <source>
        <dbReference type="Proteomes" id="UP000252132"/>
    </source>
</evidence>
<keyword evidence="2" id="KW-0808">Transferase</keyword>
<reference evidence="2 3" key="1">
    <citation type="journal article" date="2018" name="Microbiome">
        <title>Fine metagenomic profile of the Mediterranean stratified and mixed water columns revealed by assembly and recruitment.</title>
        <authorList>
            <person name="Haro-Moreno J.M."/>
            <person name="Lopez-Perez M."/>
            <person name="De La Torre J.R."/>
            <person name="Picazo A."/>
            <person name="Camacho A."/>
            <person name="Rodriguez-Valera F."/>
        </authorList>
    </citation>
    <scope>NUCLEOTIDE SEQUENCE [LARGE SCALE GENOMIC DNA]</scope>
    <source>
        <strain evidence="2">MED-G55</strain>
    </source>
</reference>
<accession>A0A368DY06</accession>
<dbReference type="SUPFAM" id="SSF53448">
    <property type="entry name" value="Nucleotide-diphospho-sugar transferases"/>
    <property type="match status" value="1"/>
</dbReference>
<protein>
    <submittedName>
        <fullName evidence="2">Glycosyltransferase family 2 protein</fullName>
    </submittedName>
</protein>
<gene>
    <name evidence="2" type="ORF">DBW69_05670</name>
</gene>
<dbReference type="Gene3D" id="3.90.550.10">
    <property type="entry name" value="Spore Coat Polysaccharide Biosynthesis Protein SpsA, Chain A"/>
    <property type="match status" value="1"/>
</dbReference>